<dbReference type="AlphaFoldDB" id="X1NU65"/>
<reference evidence="3" key="1">
    <citation type="journal article" date="2014" name="Front. Microbiol.">
        <title>High frequency of phylogenetically diverse reductive dehalogenase-homologous genes in deep subseafloor sedimentary metagenomes.</title>
        <authorList>
            <person name="Kawai M."/>
            <person name="Futagami T."/>
            <person name="Toyoda A."/>
            <person name="Takaki Y."/>
            <person name="Nishi S."/>
            <person name="Hori S."/>
            <person name="Arai W."/>
            <person name="Tsubouchi T."/>
            <person name="Morono Y."/>
            <person name="Uchiyama I."/>
            <person name="Ito T."/>
            <person name="Fujiyama A."/>
            <person name="Inagaki F."/>
            <person name="Takami H."/>
        </authorList>
    </citation>
    <scope>NUCLEOTIDE SEQUENCE</scope>
    <source>
        <strain evidence="3">Expedition CK06-06</strain>
    </source>
</reference>
<accession>X1NU65</accession>
<dbReference type="PANTHER" id="PTHR44196">
    <property type="entry name" value="DEHYDROGENASE/REDUCTASE SDR FAMILY MEMBER 7B"/>
    <property type="match status" value="1"/>
</dbReference>
<comment type="similarity">
    <text evidence="1">Belongs to the short-chain dehydrogenases/reductases (SDR) family.</text>
</comment>
<dbReference type="GO" id="GO:0016491">
    <property type="term" value="F:oxidoreductase activity"/>
    <property type="evidence" value="ECO:0007669"/>
    <property type="project" value="UniProtKB-KW"/>
</dbReference>
<evidence type="ECO:0000256" key="1">
    <source>
        <dbReference type="ARBA" id="ARBA00006484"/>
    </source>
</evidence>
<proteinExistence type="inferred from homology"/>
<dbReference type="PANTHER" id="PTHR44196:SF1">
    <property type="entry name" value="DEHYDROGENASE_REDUCTASE SDR FAMILY MEMBER 7B"/>
    <property type="match status" value="1"/>
</dbReference>
<evidence type="ECO:0000313" key="3">
    <source>
        <dbReference type="EMBL" id="GAI30330.1"/>
    </source>
</evidence>
<dbReference type="InterPro" id="IPR002347">
    <property type="entry name" value="SDR_fam"/>
</dbReference>
<dbReference type="GO" id="GO:0016020">
    <property type="term" value="C:membrane"/>
    <property type="evidence" value="ECO:0007669"/>
    <property type="project" value="TreeGrafter"/>
</dbReference>
<protein>
    <recommendedName>
        <fullName evidence="4">Short-chain dehydrogenase/reductase SDR</fullName>
    </recommendedName>
</protein>
<name>X1NU65_9ZZZZ</name>
<organism evidence="3">
    <name type="scientific">marine sediment metagenome</name>
    <dbReference type="NCBI Taxonomy" id="412755"/>
    <lineage>
        <taxon>unclassified sequences</taxon>
        <taxon>metagenomes</taxon>
        <taxon>ecological metagenomes</taxon>
    </lineage>
</organism>
<dbReference type="Pfam" id="PF00106">
    <property type="entry name" value="adh_short"/>
    <property type="match status" value="1"/>
</dbReference>
<evidence type="ECO:0008006" key="4">
    <source>
        <dbReference type="Google" id="ProtNLM"/>
    </source>
</evidence>
<dbReference type="EMBL" id="BARV01015407">
    <property type="protein sequence ID" value="GAI30330.1"/>
    <property type="molecule type" value="Genomic_DNA"/>
</dbReference>
<dbReference type="SUPFAM" id="SSF51735">
    <property type="entry name" value="NAD(P)-binding Rossmann-fold domains"/>
    <property type="match status" value="1"/>
</dbReference>
<dbReference type="Gene3D" id="3.40.50.720">
    <property type="entry name" value="NAD(P)-binding Rossmann-like Domain"/>
    <property type="match status" value="1"/>
</dbReference>
<evidence type="ECO:0000256" key="2">
    <source>
        <dbReference type="ARBA" id="ARBA00023002"/>
    </source>
</evidence>
<dbReference type="InterPro" id="IPR036291">
    <property type="entry name" value="NAD(P)-bd_dom_sf"/>
</dbReference>
<comment type="caution">
    <text evidence="3">The sequence shown here is derived from an EMBL/GenBank/DDBJ whole genome shotgun (WGS) entry which is preliminary data.</text>
</comment>
<sequence>MTSKRFDLTEKVAIVTGAGLGIGRSIALGLAEHGADVVICSRTKADLDKVAQEIEKMGRKALPYVIDVSQISQFDGLVAETLKAFGHTYLRSRY</sequence>
<keyword evidence="2" id="KW-0560">Oxidoreductase</keyword>
<gene>
    <name evidence="3" type="ORF">S06H3_26629</name>
</gene>